<proteinExistence type="predicted"/>
<evidence type="ECO:0000313" key="2">
    <source>
        <dbReference type="Proteomes" id="UP001165986"/>
    </source>
</evidence>
<dbReference type="EMBL" id="VJXY01000001">
    <property type="protein sequence ID" value="MBD6614491.1"/>
    <property type="molecule type" value="Genomic_DNA"/>
</dbReference>
<dbReference type="Proteomes" id="UP001165986">
    <property type="component" value="Unassembled WGS sequence"/>
</dbReference>
<accession>A0AA40VPW6</accession>
<reference evidence="1" key="1">
    <citation type="submission" date="2019-07" db="EMBL/GenBank/DDBJ databases">
        <title>Toxilogical consequences of a new and cryptic species of cyanobacteria (Komarekiella delphini-convector) recovered from the epidermis of a bottlenose dolphin and 1500 ft. in the air.</title>
        <authorList>
            <person name="Brown A.O."/>
            <person name="Dvorak P."/>
            <person name="Villanueva C.D."/>
            <person name="Foss A.J."/>
            <person name="Garvey A.D."/>
            <person name="Gibson Q.A."/>
            <person name="Johansen J.R."/>
            <person name="Casamatta D.A."/>
        </authorList>
    </citation>
    <scope>NUCLEOTIDE SEQUENCE</scope>
    <source>
        <strain evidence="1">SJRDD-AB1</strain>
    </source>
</reference>
<sequence>MEFSVSFDIYGYYLGFMQQPKIFYTTLYDSELSTLPAHTLLGLICLAYLEKYYVFRPGDLTILNRKLLV</sequence>
<evidence type="ECO:0000313" key="1">
    <source>
        <dbReference type="EMBL" id="MBD6614491.1"/>
    </source>
</evidence>
<gene>
    <name evidence="1" type="ORF">FNW02_01035</name>
</gene>
<name>A0AA40VPW6_9NOST</name>
<organism evidence="1 2">
    <name type="scientific">Komarekiella delphini-convector SJRDD-AB1</name>
    <dbReference type="NCBI Taxonomy" id="2593771"/>
    <lineage>
        <taxon>Bacteria</taxon>
        <taxon>Bacillati</taxon>
        <taxon>Cyanobacteriota</taxon>
        <taxon>Cyanophyceae</taxon>
        <taxon>Nostocales</taxon>
        <taxon>Nostocaceae</taxon>
        <taxon>Komarekiella</taxon>
        <taxon>Komarekiella delphini-convector</taxon>
    </lineage>
</organism>
<comment type="caution">
    <text evidence="1">The sequence shown here is derived from an EMBL/GenBank/DDBJ whole genome shotgun (WGS) entry which is preliminary data.</text>
</comment>
<keyword evidence="2" id="KW-1185">Reference proteome</keyword>
<dbReference type="AlphaFoldDB" id="A0AA40VPW6"/>
<protein>
    <submittedName>
        <fullName evidence="1">Uncharacterized protein</fullName>
    </submittedName>
</protein>
<dbReference type="RefSeq" id="WP_191755743.1">
    <property type="nucleotide sequence ID" value="NZ_VJXY01000001.1"/>
</dbReference>